<dbReference type="InterPro" id="IPR002197">
    <property type="entry name" value="HTH_Fis"/>
</dbReference>
<dbReference type="InterPro" id="IPR001789">
    <property type="entry name" value="Sig_transdc_resp-reg_receiver"/>
</dbReference>
<dbReference type="InterPro" id="IPR009057">
    <property type="entry name" value="Homeodomain-like_sf"/>
</dbReference>
<keyword evidence="9" id="KW-1185">Reference proteome</keyword>
<dbReference type="SUPFAM" id="SSF46689">
    <property type="entry name" value="Homeodomain-like"/>
    <property type="match status" value="1"/>
</dbReference>
<evidence type="ECO:0000313" key="8">
    <source>
        <dbReference type="EMBL" id="AUM12677.1"/>
    </source>
</evidence>
<evidence type="ECO:0000256" key="3">
    <source>
        <dbReference type="ARBA" id="ARBA00023015"/>
    </source>
</evidence>
<evidence type="ECO:0000256" key="6">
    <source>
        <dbReference type="PROSITE-ProRule" id="PRU00169"/>
    </source>
</evidence>
<dbReference type="Pfam" id="PF00072">
    <property type="entry name" value="Response_reg"/>
    <property type="match status" value="1"/>
</dbReference>
<dbReference type="PANTHER" id="PTHR48111">
    <property type="entry name" value="REGULATOR OF RPOS"/>
    <property type="match status" value="1"/>
</dbReference>
<evidence type="ECO:0000313" key="9">
    <source>
        <dbReference type="Proteomes" id="UP000235116"/>
    </source>
</evidence>
<dbReference type="SUPFAM" id="SSF52172">
    <property type="entry name" value="CheY-like"/>
    <property type="match status" value="1"/>
</dbReference>
<keyword evidence="3" id="KW-0805">Transcription regulation</keyword>
<dbReference type="GO" id="GO:0032993">
    <property type="term" value="C:protein-DNA complex"/>
    <property type="evidence" value="ECO:0007669"/>
    <property type="project" value="TreeGrafter"/>
</dbReference>
<reference evidence="9" key="1">
    <citation type="submission" date="2017-08" db="EMBL/GenBank/DDBJ databases">
        <title>Direct submision.</title>
        <authorList>
            <person name="Kim S.-J."/>
            <person name="Rhee S.-K."/>
        </authorList>
    </citation>
    <scope>NUCLEOTIDE SEQUENCE [LARGE SCALE GENOMIC DNA]</scope>
    <source>
        <strain evidence="9">GI5</strain>
    </source>
</reference>
<dbReference type="PANTHER" id="PTHR48111:SF1">
    <property type="entry name" value="TWO-COMPONENT RESPONSE REGULATOR ORR33"/>
    <property type="match status" value="1"/>
</dbReference>
<organism evidence="8 9">
    <name type="scientific">Ketobacter alkanivorans</name>
    <dbReference type="NCBI Taxonomy" id="1917421"/>
    <lineage>
        <taxon>Bacteria</taxon>
        <taxon>Pseudomonadati</taxon>
        <taxon>Pseudomonadota</taxon>
        <taxon>Gammaproteobacteria</taxon>
        <taxon>Pseudomonadales</taxon>
        <taxon>Ketobacteraceae</taxon>
        <taxon>Ketobacter</taxon>
    </lineage>
</organism>
<protein>
    <submittedName>
        <fullName evidence="8">Two-component system response regulator</fullName>
    </submittedName>
</protein>
<dbReference type="Pfam" id="PF02954">
    <property type="entry name" value="HTH_8"/>
    <property type="match status" value="1"/>
</dbReference>
<dbReference type="EMBL" id="CP022684">
    <property type="protein sequence ID" value="AUM12677.1"/>
    <property type="molecule type" value="Genomic_DNA"/>
</dbReference>
<dbReference type="KEGG" id="kak:Kalk_09735"/>
<dbReference type="InterPro" id="IPR039420">
    <property type="entry name" value="WalR-like"/>
</dbReference>
<keyword evidence="5" id="KW-0804">Transcription</keyword>
<dbReference type="Gene3D" id="1.10.10.60">
    <property type="entry name" value="Homeodomain-like"/>
    <property type="match status" value="1"/>
</dbReference>
<dbReference type="RefSeq" id="WP_101894062.1">
    <property type="nucleotide sequence ID" value="NZ_CP022684.1"/>
</dbReference>
<evidence type="ECO:0000256" key="4">
    <source>
        <dbReference type="ARBA" id="ARBA00023125"/>
    </source>
</evidence>
<gene>
    <name evidence="8" type="ORF">Kalk_09735</name>
</gene>
<keyword evidence="1 6" id="KW-0597">Phosphoprotein</keyword>
<dbReference type="FunFam" id="1.10.10.60:FF:000036">
    <property type="entry name" value="Two-component system response regulator"/>
    <property type="match status" value="1"/>
</dbReference>
<dbReference type="GO" id="GO:0000976">
    <property type="term" value="F:transcription cis-regulatory region binding"/>
    <property type="evidence" value="ECO:0007669"/>
    <property type="project" value="TreeGrafter"/>
</dbReference>
<proteinExistence type="predicted"/>
<evidence type="ECO:0000256" key="2">
    <source>
        <dbReference type="ARBA" id="ARBA00023012"/>
    </source>
</evidence>
<accession>A0A2K9LKB2</accession>
<dbReference type="PRINTS" id="PR01590">
    <property type="entry name" value="HTHFIS"/>
</dbReference>
<dbReference type="GO" id="GO:0006355">
    <property type="term" value="P:regulation of DNA-templated transcription"/>
    <property type="evidence" value="ECO:0007669"/>
    <property type="project" value="TreeGrafter"/>
</dbReference>
<dbReference type="GO" id="GO:0000156">
    <property type="term" value="F:phosphorelay response regulator activity"/>
    <property type="evidence" value="ECO:0007669"/>
    <property type="project" value="TreeGrafter"/>
</dbReference>
<keyword evidence="4" id="KW-0238">DNA-binding</keyword>
<evidence type="ECO:0000256" key="1">
    <source>
        <dbReference type="ARBA" id="ARBA00022553"/>
    </source>
</evidence>
<feature type="domain" description="Response regulatory" evidence="7">
    <location>
        <begin position="6"/>
        <end position="120"/>
    </location>
</feature>
<dbReference type="CDD" id="cd17563">
    <property type="entry name" value="REC_RegA-like"/>
    <property type="match status" value="1"/>
</dbReference>
<keyword evidence="2" id="KW-0902">Two-component regulatory system</keyword>
<dbReference type="GO" id="GO:0005829">
    <property type="term" value="C:cytosol"/>
    <property type="evidence" value="ECO:0007669"/>
    <property type="project" value="TreeGrafter"/>
</dbReference>
<evidence type="ECO:0000256" key="5">
    <source>
        <dbReference type="ARBA" id="ARBA00023163"/>
    </source>
</evidence>
<dbReference type="OrthoDB" id="9802426at2"/>
<evidence type="ECO:0000259" key="7">
    <source>
        <dbReference type="PROSITE" id="PS50110"/>
    </source>
</evidence>
<name>A0A2K9LKB2_9GAMM</name>
<dbReference type="PROSITE" id="PS50110">
    <property type="entry name" value="RESPONSE_REGULATORY"/>
    <property type="match status" value="1"/>
</dbReference>
<dbReference type="InterPro" id="IPR011006">
    <property type="entry name" value="CheY-like_superfamily"/>
</dbReference>
<dbReference type="Proteomes" id="UP000235116">
    <property type="component" value="Chromosome"/>
</dbReference>
<feature type="modified residue" description="4-aspartylphosphate" evidence="6">
    <location>
        <position position="55"/>
    </location>
</feature>
<dbReference type="AlphaFoldDB" id="A0A2K9LKB2"/>
<sequence>MVDDANVLLIDDDAVFLQTLSRSLGRKGLSVDTAQDESVAMPLLRQRHYDLVLLDLNLAGESGLNLLDQIKVLRPNQRVVMLTAYASIATAVEAVKKGADNYLCKPINASEIMGLFADADISQDASIEETPFSVDRLEWEHLQKVLMDYNGNISATARALNMHRRTLQRKLQKRPVQK</sequence>
<dbReference type="Gene3D" id="3.40.50.2300">
    <property type="match status" value="1"/>
</dbReference>
<dbReference type="SMART" id="SM00448">
    <property type="entry name" value="REC"/>
    <property type="match status" value="1"/>
</dbReference>